<feature type="compositionally biased region" description="Basic and acidic residues" evidence="5">
    <location>
        <begin position="638"/>
        <end position="653"/>
    </location>
</feature>
<dbReference type="Pfam" id="PF25766">
    <property type="entry name" value="TPR_RPAP1"/>
    <property type="match status" value="1"/>
</dbReference>
<dbReference type="InterPro" id="IPR013930">
    <property type="entry name" value="RPAP1_N"/>
</dbReference>
<feature type="compositionally biased region" description="Acidic residues" evidence="5">
    <location>
        <begin position="622"/>
        <end position="634"/>
    </location>
</feature>
<feature type="region of interest" description="Disordered" evidence="5">
    <location>
        <begin position="25"/>
        <end position="55"/>
    </location>
</feature>
<feature type="compositionally biased region" description="Basic and acidic residues" evidence="5">
    <location>
        <begin position="37"/>
        <end position="46"/>
    </location>
</feature>
<dbReference type="InterPro" id="IPR013929">
    <property type="entry name" value="RPAP1_C"/>
</dbReference>
<dbReference type="Pfam" id="PF08620">
    <property type="entry name" value="RPAP1_C"/>
    <property type="match status" value="1"/>
</dbReference>
<dbReference type="OrthoDB" id="348201at2759"/>
<dbReference type="STRING" id="333673.A0A3M0JI07"/>
<evidence type="ECO:0000313" key="10">
    <source>
        <dbReference type="Proteomes" id="UP000269221"/>
    </source>
</evidence>
<organism evidence="9 10">
    <name type="scientific">Hirundo rustica rustica</name>
    <dbReference type="NCBI Taxonomy" id="333673"/>
    <lineage>
        <taxon>Eukaryota</taxon>
        <taxon>Metazoa</taxon>
        <taxon>Chordata</taxon>
        <taxon>Craniata</taxon>
        <taxon>Vertebrata</taxon>
        <taxon>Euteleostomi</taxon>
        <taxon>Archelosauria</taxon>
        <taxon>Archosauria</taxon>
        <taxon>Dinosauria</taxon>
        <taxon>Saurischia</taxon>
        <taxon>Theropoda</taxon>
        <taxon>Coelurosauria</taxon>
        <taxon>Aves</taxon>
        <taxon>Neognathae</taxon>
        <taxon>Neoaves</taxon>
        <taxon>Telluraves</taxon>
        <taxon>Australaves</taxon>
        <taxon>Passeriformes</taxon>
        <taxon>Sylvioidea</taxon>
        <taxon>Hirundinidae</taxon>
        <taxon>Hirundo</taxon>
    </lineage>
</organism>
<evidence type="ECO:0000256" key="4">
    <source>
        <dbReference type="ARBA" id="ARBA00023242"/>
    </source>
</evidence>
<evidence type="ECO:0000259" key="7">
    <source>
        <dbReference type="Pfam" id="PF08621"/>
    </source>
</evidence>
<keyword evidence="3" id="KW-0804">Transcription</keyword>
<dbReference type="Pfam" id="PF08621">
    <property type="entry name" value="RPAP1_N"/>
    <property type="match status" value="1"/>
</dbReference>
<comment type="subcellular location">
    <subcellularLocation>
        <location evidence="1">Nucleus</location>
    </subcellularLocation>
</comment>
<sequence length="1489" mass="164944">MHFCACGHWLRGAGVRTQYNARGKLPRAAQAQGELAGRARQEEPRAGRKQRQSGGSAVDVTVSLCMLGYAAMEEKCTVNADEPEEIKKPTSVGFSQARVPGLREQEGRMLSRPKPGESEADLLRFQNQFLAAGASPAVKIVKKADKRKGKEGSTDAERPPLQHSKDVVMLDGFPDTLPALTPAPPKKSKIKSASVHFEDEDPEERLESHDRHITAVFSKIIERDTSAVAVTMPAPTGDPFPRTFHRSEIKSEVQLGSGRKSIFAQKMAAKKASEKAATAPSAAECMQVRSAAPDALDPVGSGGEAPLPSSTGGKDVFLTSQRPCLITGEGLGSLKSEQEAQAIHKENLEKLQSMSEEEILQEQARLLAQLDPSLVAFLKSQRGNNEAQKKELKMELNRPEEFVESLPVAQHGVRSSLSMQESGLEEHVTREENMKVETMDDLPVKPRKEWIHMDNVEFEKLEWMKDLPSPRQKKTKKGMQARFSLKGELIPADADLPTHLGLHHHGEEAERAGYSLQELFHLSRSQVTQQRTLALQVLGRIVQRARAGEFASSLKGSVLRLLLDAGFLFLLRFSLDDAVENVMAASVGALRALLVSLDDEKYLDWTFSWYQGMAAFPFVPNSEEEEEEEEEELNGTEKSQDKKAKDENKPDPDVARYDVVKGLLKTRIQHRLRYILEVVRPVPTVVLDILHILTHIARHSSEACSQLLDCPRLIETIVREFLPTQWDPKVAEPGFLLTSLHGVACASAMKFIRVLASGGRNATARLLNRFEMKSRLSRFIAEDPVDLPLPREEATRLSTEAFRLWAVAAGYGQACDLYSDLYPVLVRILQSLPELLSGKSPVVELSVQRAAAVVTLLTHVTQTAGYTAELQAKLSSNSEDNKPIPPPPVVWSQVSGLQPFLETSLKKILQQISQTETWQTLQPLTTTCVIFLGVYYSAYSQQPSVNPVDCLEELEGLTSEMLQPLLRQPAIDSMWDLLRPCSALCNPLSCSPAPESVGSIASLSCTGGKPPLSLAGAKSPFPFLTALLFLINNITHIHKGLTSKAGTCPDYTQHASLHHCVAMALLSRLLPGSEHLAHEVLLDLAFNPEFLPEGKAGGPEAADFSDILHLGTSAKLAQPGSAAAFLPKVTRGALLRESYQNLPSIRSCYLSHFVHLQPTLLRSQASYQGRNYLIQSMLLPEVKGPILPSDWPFFPLISLYNKVTNAETRGAVLNSLPLDLINTVTWNLQWVLLLETWRSKILQSIPTAAKLARLMCVFLTGSDLFLEAPIHRYTAALLSVYCQPKALDSLNLDAPLPGLASFHDLYINLLEQFEGVSFGDPLFGVFVLLPLQKRFSVHLRLSVFGEHTNILRALGVPLQQFPVPLERYTSPPEDNLDLLRLYFRTLVTGALRHTWCPVLYVVAVAHVNSFIFSQESTAQETDAARKSMLRKTWLLVDEDLKKHLLYYRLLNAESPLGFDLYEQLPPMRLKYLQVVTQKEITENTPAIDS</sequence>
<dbReference type="GO" id="GO:0006366">
    <property type="term" value="P:transcription by RNA polymerase II"/>
    <property type="evidence" value="ECO:0007669"/>
    <property type="project" value="InterPro"/>
</dbReference>
<feature type="region of interest" description="Disordered" evidence="5">
    <location>
        <begin position="620"/>
        <end position="653"/>
    </location>
</feature>
<evidence type="ECO:0000256" key="3">
    <source>
        <dbReference type="ARBA" id="ARBA00023163"/>
    </source>
</evidence>
<keyword evidence="10" id="KW-1185">Reference proteome</keyword>
<dbReference type="EMBL" id="QRBI01000144">
    <property type="protein sequence ID" value="RMC00543.1"/>
    <property type="molecule type" value="Genomic_DNA"/>
</dbReference>
<dbReference type="Proteomes" id="UP000269221">
    <property type="component" value="Unassembled WGS sequence"/>
</dbReference>
<feature type="domain" description="RPAP1 C-terminal" evidence="6">
    <location>
        <begin position="480"/>
        <end position="545"/>
    </location>
</feature>
<feature type="domain" description="RPAP1 N-terminal" evidence="7">
    <location>
        <begin position="341"/>
        <end position="382"/>
    </location>
</feature>
<reference evidence="9 10" key="1">
    <citation type="submission" date="2018-07" db="EMBL/GenBank/DDBJ databases">
        <title>A high quality draft genome assembly of the barn swallow (H. rustica rustica).</title>
        <authorList>
            <person name="Formenti G."/>
            <person name="Chiara M."/>
            <person name="Poveda L."/>
            <person name="Francoijs K.-J."/>
            <person name="Bonisoli-Alquati A."/>
            <person name="Canova L."/>
            <person name="Gianfranceschi L."/>
            <person name="Horner D.S."/>
            <person name="Saino N."/>
        </authorList>
    </citation>
    <scope>NUCLEOTIDE SEQUENCE [LARGE SCALE GENOMIC DNA]</scope>
    <source>
        <strain evidence="9">Chelidonia</strain>
        <tissue evidence="9">Blood</tissue>
    </source>
</reference>
<name>A0A3M0JI07_HIRRU</name>
<accession>A0A3M0JI07</accession>
<feature type="domain" description="RPAP1/MINIYO-like TPR repeats" evidence="8">
    <location>
        <begin position="1192"/>
        <end position="1418"/>
    </location>
</feature>
<dbReference type="InterPro" id="IPR057989">
    <property type="entry name" value="TPR_RPAP1/MINIYO-like"/>
</dbReference>
<gene>
    <name evidence="9" type="ORF">DUI87_23158</name>
</gene>
<protein>
    <recommendedName>
        <fullName evidence="11">RNA polymerase II-associated protein 1 C-terminal domain-containing protein</fullName>
    </recommendedName>
</protein>
<evidence type="ECO:0000259" key="8">
    <source>
        <dbReference type="Pfam" id="PF25766"/>
    </source>
</evidence>
<proteinExistence type="inferred from homology"/>
<dbReference type="PANTHER" id="PTHR21483">
    <property type="entry name" value="RNA POLYMERASE II-ASSOCIATED PROTEIN 1"/>
    <property type="match status" value="1"/>
</dbReference>
<evidence type="ECO:0000256" key="1">
    <source>
        <dbReference type="ARBA" id="ARBA00004123"/>
    </source>
</evidence>
<comment type="caution">
    <text evidence="9">The sequence shown here is derived from an EMBL/GenBank/DDBJ whole genome shotgun (WGS) entry which is preliminary data.</text>
</comment>
<evidence type="ECO:0000256" key="5">
    <source>
        <dbReference type="SAM" id="MobiDB-lite"/>
    </source>
</evidence>
<dbReference type="InterPro" id="IPR016024">
    <property type="entry name" value="ARM-type_fold"/>
</dbReference>
<evidence type="ECO:0000256" key="2">
    <source>
        <dbReference type="ARBA" id="ARBA00009953"/>
    </source>
</evidence>
<keyword evidence="4" id="KW-0539">Nucleus</keyword>
<comment type="similarity">
    <text evidence="2">Belongs to the RPAP1 family.</text>
</comment>
<evidence type="ECO:0008006" key="11">
    <source>
        <dbReference type="Google" id="ProtNLM"/>
    </source>
</evidence>
<feature type="region of interest" description="Disordered" evidence="5">
    <location>
        <begin position="293"/>
        <end position="313"/>
    </location>
</feature>
<evidence type="ECO:0000259" key="6">
    <source>
        <dbReference type="Pfam" id="PF08620"/>
    </source>
</evidence>
<evidence type="ECO:0000313" key="9">
    <source>
        <dbReference type="EMBL" id="RMC00543.1"/>
    </source>
</evidence>
<dbReference type="PANTHER" id="PTHR21483:SF18">
    <property type="entry name" value="RNA POLYMERASE II-ASSOCIATED PROTEIN 1"/>
    <property type="match status" value="1"/>
</dbReference>
<dbReference type="InterPro" id="IPR039913">
    <property type="entry name" value="RPAP1/Rba50"/>
</dbReference>
<dbReference type="SUPFAM" id="SSF48371">
    <property type="entry name" value="ARM repeat"/>
    <property type="match status" value="1"/>
</dbReference>